<dbReference type="Proteomes" id="UP001501459">
    <property type="component" value="Unassembled WGS sequence"/>
</dbReference>
<dbReference type="PIRSF" id="PIRSF000451">
    <property type="entry name" value="PKS_III"/>
    <property type="match status" value="1"/>
</dbReference>
<evidence type="ECO:0000256" key="1">
    <source>
        <dbReference type="ARBA" id="ARBA00005531"/>
    </source>
</evidence>
<sequence length="364" mass="41095">MIGSIGLGIPSHDMSQQFIKSFVGDLFHNSASKLIQRLLPVFDNAQINRRQFAVDQEWLKNDHSFEEKNDWYHHFAQLYSLQAVDACLNNDRLLSEPIPYEAIDMIIFVSSTGIATPSIDTYIMNERPFREDMVRMPLWGLGCAGGSIGLSHASHWIRAHPDKTVLLVCCELCSLTFQKDDLRKSNIVGSALFGDGAAAAVMIGNQSKWRAAVKNDKTKPQIVRTGSVTKKNSNSVMGWNVTDRGMEVIFSRSIPAQVRTFWKHHINRFLAEQKLSEQSIHSFVAHPGGQKVLESMENVLMASWEKFKYSHYVLRDHGNMSSATVLYVLYEWMKEGVPENMLSVVSALGPGFSSELLLLEWNEQ</sequence>
<comment type="caution">
    <text evidence="6">The sequence shown here is derived from an EMBL/GenBank/DDBJ whole genome shotgun (WGS) entry which is preliminary data.</text>
</comment>
<dbReference type="CDD" id="cd00831">
    <property type="entry name" value="CHS_like"/>
    <property type="match status" value="1"/>
</dbReference>
<protein>
    <submittedName>
        <fullName evidence="6">Type III polyketide synthase BpsA</fullName>
    </submittedName>
</protein>
<organism evidence="6 7">
    <name type="scientific">Lentibacillus halophilus</name>
    <dbReference type="NCBI Taxonomy" id="295065"/>
    <lineage>
        <taxon>Bacteria</taxon>
        <taxon>Bacillati</taxon>
        <taxon>Bacillota</taxon>
        <taxon>Bacilli</taxon>
        <taxon>Bacillales</taxon>
        <taxon>Bacillaceae</taxon>
        <taxon>Lentibacillus</taxon>
    </lineage>
</organism>
<evidence type="ECO:0000256" key="3">
    <source>
        <dbReference type="ARBA" id="ARBA00023315"/>
    </source>
</evidence>
<reference evidence="7" key="1">
    <citation type="journal article" date="2019" name="Int. J. Syst. Evol. Microbiol.">
        <title>The Global Catalogue of Microorganisms (GCM) 10K type strain sequencing project: providing services to taxonomists for standard genome sequencing and annotation.</title>
        <authorList>
            <consortium name="The Broad Institute Genomics Platform"/>
            <consortium name="The Broad Institute Genome Sequencing Center for Infectious Disease"/>
            <person name="Wu L."/>
            <person name="Ma J."/>
        </authorList>
    </citation>
    <scope>NUCLEOTIDE SEQUENCE [LARGE SCALE GENOMIC DNA]</scope>
    <source>
        <strain evidence="7">JCM 12149</strain>
    </source>
</reference>
<accession>A0ABP3J7T5</accession>
<gene>
    <name evidence="6" type="primary">bpsA</name>
    <name evidence="6" type="ORF">GCM10008983_22400</name>
</gene>
<feature type="domain" description="Chalcone/stilbene synthase N-terminal" evidence="4">
    <location>
        <begin position="4"/>
        <end position="204"/>
    </location>
</feature>
<comment type="similarity">
    <text evidence="1">Belongs to the thiolase-like superfamily. Chalcone/stilbene synthases family.</text>
</comment>
<keyword evidence="7" id="KW-1185">Reference proteome</keyword>
<dbReference type="InterPro" id="IPR011141">
    <property type="entry name" value="Polyketide_synthase_type-III"/>
</dbReference>
<dbReference type="PANTHER" id="PTHR11877">
    <property type="entry name" value="HYDROXYMETHYLGLUTARYL-COA SYNTHASE"/>
    <property type="match status" value="1"/>
</dbReference>
<keyword evidence="2" id="KW-0808">Transferase</keyword>
<evidence type="ECO:0000256" key="2">
    <source>
        <dbReference type="ARBA" id="ARBA00022679"/>
    </source>
</evidence>
<dbReference type="Pfam" id="PF02797">
    <property type="entry name" value="Chal_sti_synt_C"/>
    <property type="match status" value="1"/>
</dbReference>
<dbReference type="SUPFAM" id="SSF53901">
    <property type="entry name" value="Thiolase-like"/>
    <property type="match status" value="2"/>
</dbReference>
<dbReference type="InterPro" id="IPR016039">
    <property type="entry name" value="Thiolase-like"/>
</dbReference>
<dbReference type="Gene3D" id="3.40.47.10">
    <property type="match status" value="2"/>
</dbReference>
<name>A0ABP3J7T5_9BACI</name>
<evidence type="ECO:0000259" key="4">
    <source>
        <dbReference type="Pfam" id="PF00195"/>
    </source>
</evidence>
<evidence type="ECO:0000313" key="7">
    <source>
        <dbReference type="Proteomes" id="UP001501459"/>
    </source>
</evidence>
<evidence type="ECO:0000313" key="6">
    <source>
        <dbReference type="EMBL" id="GAA0444522.1"/>
    </source>
</evidence>
<dbReference type="EMBL" id="BAAADM010000054">
    <property type="protein sequence ID" value="GAA0444522.1"/>
    <property type="molecule type" value="Genomic_DNA"/>
</dbReference>
<keyword evidence="3" id="KW-0012">Acyltransferase</keyword>
<proteinExistence type="inferred from homology"/>
<evidence type="ECO:0000259" key="5">
    <source>
        <dbReference type="Pfam" id="PF02797"/>
    </source>
</evidence>
<dbReference type="Pfam" id="PF00195">
    <property type="entry name" value="Chal_sti_synt_N"/>
    <property type="match status" value="1"/>
</dbReference>
<feature type="domain" description="Chalcone/stilbene synthase C-terminal" evidence="5">
    <location>
        <begin position="232"/>
        <end position="359"/>
    </location>
</feature>
<dbReference type="InterPro" id="IPR001099">
    <property type="entry name" value="Chalcone/stilbene_synt_N"/>
</dbReference>
<dbReference type="PANTHER" id="PTHR11877:SF99">
    <property type="entry name" value="1,3,6,8-TETRAHYDROXYNAPHTHALENE SYNTHASE"/>
    <property type="match status" value="1"/>
</dbReference>
<dbReference type="InterPro" id="IPR012328">
    <property type="entry name" value="Chalcone/stilbene_synt_C"/>
</dbReference>